<evidence type="ECO:0000313" key="9">
    <source>
        <dbReference type="Proteomes" id="UP000219182"/>
    </source>
</evidence>
<evidence type="ECO:0000256" key="3">
    <source>
        <dbReference type="ARBA" id="ARBA00022692"/>
    </source>
</evidence>
<keyword evidence="3 6" id="KW-0812">Transmembrane</keyword>
<feature type="transmembrane region" description="Helical" evidence="6">
    <location>
        <begin position="142"/>
        <end position="165"/>
    </location>
</feature>
<dbReference type="PANTHER" id="PTHR43124">
    <property type="entry name" value="PURINE EFFLUX PUMP PBUE"/>
    <property type="match status" value="1"/>
</dbReference>
<feature type="transmembrane region" description="Helical" evidence="6">
    <location>
        <begin position="116"/>
        <end position="135"/>
    </location>
</feature>
<dbReference type="Pfam" id="PF07690">
    <property type="entry name" value="MFS_1"/>
    <property type="match status" value="1"/>
</dbReference>
<feature type="transmembrane region" description="Helical" evidence="6">
    <location>
        <begin position="250"/>
        <end position="268"/>
    </location>
</feature>
<dbReference type="PANTHER" id="PTHR43124:SF10">
    <property type="entry name" value="PURINE EFFLUX PUMP PBUE"/>
    <property type="match status" value="1"/>
</dbReference>
<feature type="transmembrane region" description="Helical" evidence="6">
    <location>
        <begin position="304"/>
        <end position="324"/>
    </location>
</feature>
<feature type="transmembrane region" description="Helical" evidence="6">
    <location>
        <begin position="21"/>
        <end position="48"/>
    </location>
</feature>
<dbReference type="SUPFAM" id="SSF103473">
    <property type="entry name" value="MFS general substrate transporter"/>
    <property type="match status" value="1"/>
</dbReference>
<comment type="caution">
    <text evidence="8">The sequence shown here is derived from an EMBL/GenBank/DDBJ whole genome shotgun (WGS) entry which is preliminary data.</text>
</comment>
<dbReference type="InterPro" id="IPR050189">
    <property type="entry name" value="MFS_Efflux_Transporters"/>
</dbReference>
<feature type="transmembrane region" description="Helical" evidence="6">
    <location>
        <begin position="280"/>
        <end position="298"/>
    </location>
</feature>
<name>A0A2A6FM57_9HYPH</name>
<feature type="transmembrane region" description="Helical" evidence="6">
    <location>
        <begin position="364"/>
        <end position="386"/>
    </location>
</feature>
<accession>A0A2A6FM57</accession>
<dbReference type="EMBL" id="NWQG01000007">
    <property type="protein sequence ID" value="PDQ22832.1"/>
    <property type="molecule type" value="Genomic_DNA"/>
</dbReference>
<dbReference type="Gene3D" id="1.20.1250.20">
    <property type="entry name" value="MFS general substrate transporter like domains"/>
    <property type="match status" value="1"/>
</dbReference>
<proteinExistence type="predicted"/>
<keyword evidence="9" id="KW-1185">Reference proteome</keyword>
<evidence type="ECO:0000313" key="8">
    <source>
        <dbReference type="EMBL" id="PDQ22832.1"/>
    </source>
</evidence>
<sequence>MSNSDQVATLAARPPIPALAYLLTGCIAVIGSNSLVLGPIAPAVAISFGTSVPAVMIASAAFGLGTSASALFLARYIDRVGARRMLQGALLLLAMALVASALAPTVIALVAAQSVAGIAAGVAMPAIYASSAAIAPPGRESGTIGVVLTGWTLSMVAGVSLSAVLADLVHWRAVFAAVALLAALAVAGLTLTSLSDVRKSGPAPTPLSALAVPGIVPLLVACGAFMTAFYGVYGYIGDHLHQGLGEPVSANGWAALAYGVGFGAAALLDGVIDRLGARRVMPFAYLLVAIVYVAMAAASTSFGLTLAMVAIWGLANHFGLNVLVMRLTALDPSCRGTIMGLNSSVTYLAVFVGTTGFGPLYSSFGFAACATVAAVLMLVAAFAAAWRSPRSR</sequence>
<evidence type="ECO:0000256" key="6">
    <source>
        <dbReference type="SAM" id="Phobius"/>
    </source>
</evidence>
<feature type="transmembrane region" description="Helical" evidence="6">
    <location>
        <begin position="171"/>
        <end position="195"/>
    </location>
</feature>
<evidence type="ECO:0000256" key="5">
    <source>
        <dbReference type="ARBA" id="ARBA00023136"/>
    </source>
</evidence>
<reference evidence="8 9" key="1">
    <citation type="submission" date="2017-09" db="EMBL/GenBank/DDBJ databases">
        <title>Mesorhizobum sanjuanii sp. nov. isolated from nodules of Lotus tenuis in saline-alkaline lowlands of Flooding Pampa.</title>
        <authorList>
            <person name="Sannazzaro A.I."/>
            <person name="Torres Tejerizo G.A."/>
            <person name="Fontana F."/>
            <person name="Cumpa Velazquez L.M."/>
            <person name="Hansen L."/>
            <person name="Pistorio M."/>
            <person name="Estrella M.J."/>
        </authorList>
    </citation>
    <scope>NUCLEOTIDE SEQUENCE [LARGE SCALE GENOMIC DNA]</scope>
    <source>
        <strain evidence="8 9">BSA136</strain>
    </source>
</reference>
<keyword evidence="5 6" id="KW-0472">Membrane</keyword>
<feature type="transmembrane region" description="Helical" evidence="6">
    <location>
        <begin position="54"/>
        <end position="77"/>
    </location>
</feature>
<dbReference type="GO" id="GO:0005886">
    <property type="term" value="C:plasma membrane"/>
    <property type="evidence" value="ECO:0007669"/>
    <property type="project" value="UniProtKB-SubCell"/>
</dbReference>
<dbReference type="AlphaFoldDB" id="A0A2A6FM57"/>
<comment type="subcellular location">
    <subcellularLocation>
        <location evidence="1">Cell membrane</location>
        <topology evidence="1">Multi-pass membrane protein</topology>
    </subcellularLocation>
</comment>
<evidence type="ECO:0000256" key="4">
    <source>
        <dbReference type="ARBA" id="ARBA00022989"/>
    </source>
</evidence>
<feature type="transmembrane region" description="Helical" evidence="6">
    <location>
        <begin position="207"/>
        <end position="230"/>
    </location>
</feature>
<evidence type="ECO:0000256" key="2">
    <source>
        <dbReference type="ARBA" id="ARBA00022475"/>
    </source>
</evidence>
<dbReference type="Proteomes" id="UP000219182">
    <property type="component" value="Unassembled WGS sequence"/>
</dbReference>
<dbReference type="GO" id="GO:0022857">
    <property type="term" value="F:transmembrane transporter activity"/>
    <property type="evidence" value="ECO:0007669"/>
    <property type="project" value="InterPro"/>
</dbReference>
<evidence type="ECO:0000256" key="1">
    <source>
        <dbReference type="ARBA" id="ARBA00004651"/>
    </source>
</evidence>
<keyword evidence="2" id="KW-1003">Cell membrane</keyword>
<protein>
    <submittedName>
        <fullName evidence="8">MFS transporter</fullName>
    </submittedName>
</protein>
<dbReference type="PROSITE" id="PS50850">
    <property type="entry name" value="MFS"/>
    <property type="match status" value="1"/>
</dbReference>
<feature type="transmembrane region" description="Helical" evidence="6">
    <location>
        <begin position="336"/>
        <end position="358"/>
    </location>
</feature>
<dbReference type="InterPro" id="IPR020846">
    <property type="entry name" value="MFS_dom"/>
</dbReference>
<gene>
    <name evidence="8" type="ORF">CN311_01665</name>
</gene>
<feature type="domain" description="Major facilitator superfamily (MFS) profile" evidence="7">
    <location>
        <begin position="19"/>
        <end position="392"/>
    </location>
</feature>
<dbReference type="RefSeq" id="WP_097571703.1">
    <property type="nucleotide sequence ID" value="NZ_NWQG01000007.1"/>
</dbReference>
<dbReference type="InterPro" id="IPR011701">
    <property type="entry name" value="MFS"/>
</dbReference>
<dbReference type="InterPro" id="IPR036259">
    <property type="entry name" value="MFS_trans_sf"/>
</dbReference>
<feature type="transmembrane region" description="Helical" evidence="6">
    <location>
        <begin position="89"/>
        <end position="110"/>
    </location>
</feature>
<keyword evidence="4 6" id="KW-1133">Transmembrane helix</keyword>
<organism evidence="8 9">
    <name type="scientific">Mesorhizobium sanjuanii</name>
    <dbReference type="NCBI Taxonomy" id="2037900"/>
    <lineage>
        <taxon>Bacteria</taxon>
        <taxon>Pseudomonadati</taxon>
        <taxon>Pseudomonadota</taxon>
        <taxon>Alphaproteobacteria</taxon>
        <taxon>Hyphomicrobiales</taxon>
        <taxon>Phyllobacteriaceae</taxon>
        <taxon>Mesorhizobium</taxon>
    </lineage>
</organism>
<evidence type="ECO:0000259" key="7">
    <source>
        <dbReference type="PROSITE" id="PS50850"/>
    </source>
</evidence>